<keyword evidence="1" id="KW-0812">Transmembrane</keyword>
<comment type="caution">
    <text evidence="2">The sequence shown here is derived from an EMBL/GenBank/DDBJ whole genome shotgun (WGS) entry which is preliminary data.</text>
</comment>
<feature type="transmembrane region" description="Helical" evidence="1">
    <location>
        <begin position="112"/>
        <end position="136"/>
    </location>
</feature>
<keyword evidence="3" id="KW-1185">Reference proteome</keyword>
<gene>
    <name evidence="2" type="ORF">HD592_002293</name>
</gene>
<keyword evidence="1" id="KW-0472">Membrane</keyword>
<feature type="transmembrane region" description="Helical" evidence="1">
    <location>
        <begin position="264"/>
        <end position="286"/>
    </location>
</feature>
<name>A0A923E455_9ACTO</name>
<evidence type="ECO:0000313" key="3">
    <source>
        <dbReference type="Proteomes" id="UP000617426"/>
    </source>
</evidence>
<protein>
    <submittedName>
        <fullName evidence="2">Uncharacterized protein</fullName>
    </submittedName>
</protein>
<accession>A0A923E455</accession>
<dbReference type="RefSeq" id="WP_184454263.1">
    <property type="nucleotide sequence ID" value="NZ_JACHMK010000001.1"/>
</dbReference>
<dbReference type="EMBL" id="JACHMK010000001">
    <property type="protein sequence ID" value="MBB6335728.1"/>
    <property type="molecule type" value="Genomic_DNA"/>
</dbReference>
<keyword evidence="1" id="KW-1133">Transmembrane helix</keyword>
<feature type="transmembrane region" description="Helical" evidence="1">
    <location>
        <begin position="43"/>
        <end position="66"/>
    </location>
</feature>
<dbReference type="AlphaFoldDB" id="A0A923E455"/>
<feature type="transmembrane region" description="Helical" evidence="1">
    <location>
        <begin position="227"/>
        <end position="244"/>
    </location>
</feature>
<sequence>MPTALLDTPRAKSALFALVFAPAGLALLGSSMADIQAQTAIGLPLSSVEGMISLGLAAILIALVSANCEESSAGMFVTAAASVFIGVAQYNGHLRIPLLQATFIDAGDMRAAIGWSLYPFAVTVITSCAAIALHRARHPRPRDPRKGAHALVHHRHAWGAIACLPAALGAIILITAAAPEDTSNVPAQGLSALSASQPDAFIMGAIAALLLGSVALMSPFSLTGPQAAAWFLMAMPSYMLWPLWTSITGAVVTPGPSALTSVSLAAPVVAALGLLLGASTLGVYWARMREARDDGDAANAADSRLPVG</sequence>
<feature type="transmembrane region" description="Helical" evidence="1">
    <location>
        <begin position="73"/>
        <end position="92"/>
    </location>
</feature>
<dbReference type="Proteomes" id="UP000617426">
    <property type="component" value="Unassembled WGS sequence"/>
</dbReference>
<reference evidence="2" key="1">
    <citation type="submission" date="2020-08" db="EMBL/GenBank/DDBJ databases">
        <title>Sequencing the genomes of 1000 actinobacteria strains.</title>
        <authorList>
            <person name="Klenk H.-P."/>
        </authorList>
    </citation>
    <scope>NUCLEOTIDE SEQUENCE</scope>
    <source>
        <strain evidence="2">DSM 10695</strain>
    </source>
</reference>
<feature type="transmembrane region" description="Helical" evidence="1">
    <location>
        <begin position="157"/>
        <end position="178"/>
    </location>
</feature>
<feature type="transmembrane region" description="Helical" evidence="1">
    <location>
        <begin position="200"/>
        <end position="220"/>
    </location>
</feature>
<proteinExistence type="predicted"/>
<evidence type="ECO:0000256" key="1">
    <source>
        <dbReference type="SAM" id="Phobius"/>
    </source>
</evidence>
<evidence type="ECO:0000313" key="2">
    <source>
        <dbReference type="EMBL" id="MBB6335728.1"/>
    </source>
</evidence>
<organism evidence="2 3">
    <name type="scientific">Schaalia hyovaginalis</name>
    <dbReference type="NCBI Taxonomy" id="29316"/>
    <lineage>
        <taxon>Bacteria</taxon>
        <taxon>Bacillati</taxon>
        <taxon>Actinomycetota</taxon>
        <taxon>Actinomycetes</taxon>
        <taxon>Actinomycetales</taxon>
        <taxon>Actinomycetaceae</taxon>
        <taxon>Schaalia</taxon>
    </lineage>
</organism>